<gene>
    <name evidence="2" type="ORF">IWH25_17945</name>
</gene>
<dbReference type="PANTHER" id="PTHR21197">
    <property type="entry name" value="UDP-GALACTOPYRANOSE MUTASE"/>
    <property type="match status" value="1"/>
</dbReference>
<dbReference type="GO" id="GO:0008767">
    <property type="term" value="F:UDP-galactopyranose mutase activity"/>
    <property type="evidence" value="ECO:0007669"/>
    <property type="project" value="TreeGrafter"/>
</dbReference>
<sequence length="521" mass="59271">MPPQPPRVIIIGGGPAGLTAALELTRRSPIKPLVLEALDDVGGISRTVEYKGNRMDIGGHRFFSKSDWVMNWWREIMPLPPSPPAPKELLNHVPAADRVMLLRSRLSRIFFLRKFFDYPISLSARTMANLGLWRLLKIGVTYGWASLFQRKPERHLEDFFVNRFGRELYRTFFKDYTEKVWGVPCDRISPDWGAQRVKGLSITRALLHAVRSLLPKGDTGDVRQKKTDTSLIERFLYPKYGPGQMWRIVRDEVTANGGEVRLGCRVKQLRHDGKRVTHVEWEDADGHLHGAGCDFAISSMPVRELVDAMNPAAPATVGEVANGLIYRDFITVGVLLRKLRPQPAPTPGERRLNLLPDTWIYIQEPDVRIGRLQIFNNWSPALVRDPDTVWLGTEYFCQEGDDLWQLDDEAMGRLATAELAKIGLIDEADVLDFHVVRVPKAYPAYFGTYDRFDEIRQWTDALANLFLVGRNGMHRYNNQDHSMTTAKLAVDAIISGSTDKSPLWSVNLEAEYHEEKQDATK</sequence>
<dbReference type="AlphaFoldDB" id="A0A974SNC1"/>
<dbReference type="Gene3D" id="3.50.50.60">
    <property type="entry name" value="FAD/NAD(P)-binding domain"/>
    <property type="match status" value="1"/>
</dbReference>
<dbReference type="GO" id="GO:0050660">
    <property type="term" value="F:flavin adenine dinucleotide binding"/>
    <property type="evidence" value="ECO:0007669"/>
    <property type="project" value="TreeGrafter"/>
</dbReference>
<proteinExistence type="predicted"/>
<dbReference type="PANTHER" id="PTHR21197:SF0">
    <property type="entry name" value="UDP-GALACTOPYRANOSE MUTASE"/>
    <property type="match status" value="1"/>
</dbReference>
<evidence type="ECO:0000259" key="1">
    <source>
        <dbReference type="Pfam" id="PF01593"/>
    </source>
</evidence>
<feature type="domain" description="Amine oxidase" evidence="1">
    <location>
        <begin position="16"/>
        <end position="470"/>
    </location>
</feature>
<organism evidence="2 3">
    <name type="scientific">Azospira restricta</name>
    <dbReference type="NCBI Taxonomy" id="404405"/>
    <lineage>
        <taxon>Bacteria</taxon>
        <taxon>Pseudomonadati</taxon>
        <taxon>Pseudomonadota</taxon>
        <taxon>Betaproteobacteria</taxon>
        <taxon>Rhodocyclales</taxon>
        <taxon>Rhodocyclaceae</taxon>
        <taxon>Azospira</taxon>
    </lineage>
</organism>
<dbReference type="KEGG" id="ares:IWH25_17945"/>
<dbReference type="InterPro" id="IPR036188">
    <property type="entry name" value="FAD/NAD-bd_sf"/>
</dbReference>
<dbReference type="NCBIfam" id="NF005545">
    <property type="entry name" value="PRK07208.1-1"/>
    <property type="match status" value="1"/>
</dbReference>
<protein>
    <submittedName>
        <fullName evidence="2">NAD(P)/FAD-dependent oxidoreductase</fullName>
    </submittedName>
</protein>
<dbReference type="InterPro" id="IPR002937">
    <property type="entry name" value="Amino_oxidase"/>
</dbReference>
<dbReference type="NCBIfam" id="NF005548">
    <property type="entry name" value="PRK07208.1-4"/>
    <property type="match status" value="1"/>
</dbReference>
<dbReference type="EMBL" id="CP064781">
    <property type="protein sequence ID" value="QRJ63595.1"/>
    <property type="molecule type" value="Genomic_DNA"/>
</dbReference>
<name>A0A974SNC1_9RHOO</name>
<dbReference type="GO" id="GO:0016491">
    <property type="term" value="F:oxidoreductase activity"/>
    <property type="evidence" value="ECO:0007669"/>
    <property type="project" value="InterPro"/>
</dbReference>
<evidence type="ECO:0000313" key="2">
    <source>
        <dbReference type="EMBL" id="QRJ63595.1"/>
    </source>
</evidence>
<dbReference type="RefSeq" id="WP_203387124.1">
    <property type="nucleotide sequence ID" value="NZ_CP064781.1"/>
</dbReference>
<keyword evidence="3" id="KW-1185">Reference proteome</keyword>
<dbReference type="Proteomes" id="UP000663444">
    <property type="component" value="Chromosome"/>
</dbReference>
<dbReference type="Pfam" id="PF01593">
    <property type="entry name" value="Amino_oxidase"/>
    <property type="match status" value="1"/>
</dbReference>
<dbReference type="SUPFAM" id="SSF51905">
    <property type="entry name" value="FAD/NAD(P)-binding domain"/>
    <property type="match status" value="1"/>
</dbReference>
<dbReference type="GO" id="GO:0005829">
    <property type="term" value="C:cytosol"/>
    <property type="evidence" value="ECO:0007669"/>
    <property type="project" value="TreeGrafter"/>
</dbReference>
<reference evidence="2" key="1">
    <citation type="submission" date="2020-11" db="EMBL/GenBank/DDBJ databases">
        <title>Azospira restricta DSM 18626 genome sequence.</title>
        <authorList>
            <person name="Moe W.M."/>
        </authorList>
    </citation>
    <scope>NUCLEOTIDE SEQUENCE</scope>
    <source>
        <strain evidence="2">DSM 18626</strain>
    </source>
</reference>
<evidence type="ECO:0000313" key="3">
    <source>
        <dbReference type="Proteomes" id="UP000663444"/>
    </source>
</evidence>
<dbReference type="NCBIfam" id="NF005546">
    <property type="entry name" value="PRK07208.1-2"/>
    <property type="match status" value="1"/>
</dbReference>
<accession>A0A974SNC1</accession>